<evidence type="ECO:0000256" key="2">
    <source>
        <dbReference type="ARBA" id="ARBA00022692"/>
    </source>
</evidence>
<dbReference type="Pfam" id="PF08479">
    <property type="entry name" value="POTRA_2"/>
    <property type="match status" value="1"/>
</dbReference>
<comment type="caution">
    <text evidence="6">The sequence shown here is derived from an EMBL/GenBank/DDBJ whole genome shotgun (WGS) entry which is preliminary data.</text>
</comment>
<name>A0A424Z1P0_9BACT</name>
<protein>
    <submittedName>
        <fullName evidence="6">ShlB/FhaC/HecB family hemolysin secretion/activation protein</fullName>
    </submittedName>
</protein>
<reference evidence="6 7" key="1">
    <citation type="submission" date="2018-08" db="EMBL/GenBank/DDBJ databases">
        <title>Survival mechanisms of Campylobacter hepaticus identified by genomic analysis and comparative transcriptomic analysis of in vivo and in vitro derived bacteria.</title>
        <authorList>
            <person name="Van T.T.H."/>
            <person name="Moore R.J."/>
        </authorList>
    </citation>
    <scope>NUCLEOTIDE SEQUENCE [LARGE SCALE GENOMIC DNA]</scope>
    <source>
        <strain evidence="6 7">54L</strain>
    </source>
</reference>
<dbReference type="PIRSF" id="PIRSF029745">
    <property type="entry name" value="FhaC"/>
    <property type="match status" value="1"/>
</dbReference>
<keyword evidence="1" id="KW-1134">Transmembrane beta strand</keyword>
<evidence type="ECO:0000259" key="5">
    <source>
        <dbReference type="Pfam" id="PF08479"/>
    </source>
</evidence>
<dbReference type="Gene3D" id="2.40.160.50">
    <property type="entry name" value="membrane protein fhac: a member of the omp85/tpsb transporter family"/>
    <property type="match status" value="1"/>
</dbReference>
<sequence length="550" mass="63560">MRIIKIVFLSMSYICFLQADDSAKMLNLLEKRQQQIYIEKEFDELARKQQEEDEIILENPNFEDKFYTFEHIQFKKEDELTKKAEVILQKYLNKALNINDIYNMIKELTNFIVSKGYSTSGISIDKIDESNHTLLLDLKYGFVGEIYLNGDNNATKLELGVPLKKGDKFNIYDLDTGIENLSNAAENVKISIKASQDYDYSDIFIESEPNPIDILIDFDNSGSKDQGEYKTSTQVVLKNPFNVNDSMQFGFIQSLLKDMGKEHKNVYLLNYLLPVQTYEFIYSLQYSDNKNLIEGYGNSYIVNKDTSLRHKITLRKILHRTNTDKFSIYANLSIKDDVNEIDDFVLKSSSGRYSSIASGIEYSTLAFDGFLFLNLEYEKGVPFLGSKRDSINSLYKVEFNKVNFNSSYKKNFYFNDDLAFLYQGNIGGSYSNEPLLYANKFLIGDEYTVRGFKESSAALDYGVYGNHTIYLQFLHFPKYLRALQPFIGLDLGYGRDYLLPNKDFLAGIAFGFRYNLDYLSLNFTASKALHKSSNMPSERMPIYFRASMFF</sequence>
<evidence type="ECO:0000256" key="3">
    <source>
        <dbReference type="ARBA" id="ARBA00023237"/>
    </source>
</evidence>
<evidence type="ECO:0000313" key="7">
    <source>
        <dbReference type="Proteomes" id="UP000286095"/>
    </source>
</evidence>
<dbReference type="InterPro" id="IPR013686">
    <property type="entry name" value="Polypept-transport_assoc_ShlB"/>
</dbReference>
<dbReference type="EMBL" id="QURW01000005">
    <property type="protein sequence ID" value="RQD88041.1"/>
    <property type="molecule type" value="Genomic_DNA"/>
</dbReference>
<feature type="domain" description="Polypeptide-transport-associated ShlB-type" evidence="5">
    <location>
        <begin position="70"/>
        <end position="137"/>
    </location>
</feature>
<dbReference type="InterPro" id="IPR005565">
    <property type="entry name" value="Hemolysn_activator_HlyB_C"/>
</dbReference>
<feature type="domain" description="Haemolysin activator HlyB C-terminal" evidence="4">
    <location>
        <begin position="200"/>
        <end position="513"/>
    </location>
</feature>
<accession>A0A424Z1P0</accession>
<dbReference type="PANTHER" id="PTHR34597">
    <property type="entry name" value="SLR1661 PROTEIN"/>
    <property type="match status" value="1"/>
</dbReference>
<dbReference type="InterPro" id="IPR051544">
    <property type="entry name" value="TPS_OM_transporter"/>
</dbReference>
<gene>
    <name evidence="6" type="ORF">DZD40_02835</name>
</gene>
<proteinExistence type="predicted"/>
<keyword evidence="2" id="KW-0812">Transmembrane</keyword>
<dbReference type="AlphaFoldDB" id="A0A424Z1P0"/>
<dbReference type="GO" id="GO:0098046">
    <property type="term" value="C:type V protein secretion system complex"/>
    <property type="evidence" value="ECO:0007669"/>
    <property type="project" value="TreeGrafter"/>
</dbReference>
<evidence type="ECO:0000259" key="4">
    <source>
        <dbReference type="Pfam" id="PF03865"/>
    </source>
</evidence>
<organism evidence="6 7">
    <name type="scientific">Campylobacter hepaticus</name>
    <dbReference type="NCBI Taxonomy" id="1813019"/>
    <lineage>
        <taxon>Bacteria</taxon>
        <taxon>Pseudomonadati</taxon>
        <taxon>Campylobacterota</taxon>
        <taxon>Epsilonproteobacteria</taxon>
        <taxon>Campylobacterales</taxon>
        <taxon>Campylobacteraceae</taxon>
        <taxon>Campylobacter</taxon>
    </lineage>
</organism>
<dbReference type="Proteomes" id="UP000286095">
    <property type="component" value="Unassembled WGS sequence"/>
</dbReference>
<evidence type="ECO:0000313" key="6">
    <source>
        <dbReference type="EMBL" id="RQD88041.1"/>
    </source>
</evidence>
<keyword evidence="3" id="KW-0998">Cell outer membrane</keyword>
<dbReference type="PANTHER" id="PTHR34597:SF3">
    <property type="entry name" value="OUTER MEMBRANE TRANSPORTER CDIB"/>
    <property type="match status" value="1"/>
</dbReference>
<evidence type="ECO:0000256" key="1">
    <source>
        <dbReference type="ARBA" id="ARBA00022452"/>
    </source>
</evidence>
<dbReference type="GO" id="GO:0046819">
    <property type="term" value="P:protein secretion by the type V secretion system"/>
    <property type="evidence" value="ECO:0007669"/>
    <property type="project" value="TreeGrafter"/>
</dbReference>
<keyword evidence="1" id="KW-0472">Membrane</keyword>
<dbReference type="STRING" id="1813019.A2J15_04570"/>
<dbReference type="GO" id="GO:0008320">
    <property type="term" value="F:protein transmembrane transporter activity"/>
    <property type="evidence" value="ECO:0007669"/>
    <property type="project" value="TreeGrafter"/>
</dbReference>
<dbReference type="Pfam" id="PF03865">
    <property type="entry name" value="ShlB"/>
    <property type="match status" value="1"/>
</dbReference>
<dbReference type="Gene3D" id="3.10.20.310">
    <property type="entry name" value="membrane protein fhac"/>
    <property type="match status" value="1"/>
</dbReference>
<dbReference type="InterPro" id="IPR027282">
    <property type="entry name" value="TPS"/>
</dbReference>